<feature type="compositionally biased region" description="Polar residues" evidence="2">
    <location>
        <begin position="408"/>
        <end position="421"/>
    </location>
</feature>
<dbReference type="InterPro" id="IPR012677">
    <property type="entry name" value="Nucleotide-bd_a/b_plait_sf"/>
</dbReference>
<protein>
    <recommendedName>
        <fullName evidence="3">RRM domain-containing protein</fullName>
    </recommendedName>
</protein>
<accession>A0ABD1ZLP9</accession>
<dbReference type="InterPro" id="IPR000504">
    <property type="entry name" value="RRM_dom"/>
</dbReference>
<dbReference type="PROSITE" id="PS50102">
    <property type="entry name" value="RRM"/>
    <property type="match status" value="1"/>
</dbReference>
<gene>
    <name evidence="4" type="ORF">R1flu_020368</name>
</gene>
<dbReference type="InterPro" id="IPR035979">
    <property type="entry name" value="RBD_domain_sf"/>
</dbReference>
<dbReference type="AlphaFoldDB" id="A0ABD1ZLP9"/>
<proteinExistence type="predicted"/>
<feature type="compositionally biased region" description="Basic and acidic residues" evidence="2">
    <location>
        <begin position="387"/>
        <end position="398"/>
    </location>
</feature>
<dbReference type="PANTHER" id="PTHR37200:SF1">
    <property type="entry name" value="RNA-BINDING (RRM_RBD_RNP MOTIFS) FAMILY PROTEIN"/>
    <property type="match status" value="1"/>
</dbReference>
<feature type="region of interest" description="Disordered" evidence="2">
    <location>
        <begin position="331"/>
        <end position="463"/>
    </location>
</feature>
<feature type="compositionally biased region" description="Polar residues" evidence="2">
    <location>
        <begin position="224"/>
        <end position="236"/>
    </location>
</feature>
<dbReference type="Gene3D" id="3.30.70.330">
    <property type="match status" value="1"/>
</dbReference>
<comment type="caution">
    <text evidence="4">The sequence shown here is derived from an EMBL/GenBank/DDBJ whole genome shotgun (WGS) entry which is preliminary data.</text>
</comment>
<keyword evidence="1" id="KW-0694">RNA-binding</keyword>
<organism evidence="4 5">
    <name type="scientific">Riccia fluitans</name>
    <dbReference type="NCBI Taxonomy" id="41844"/>
    <lineage>
        <taxon>Eukaryota</taxon>
        <taxon>Viridiplantae</taxon>
        <taxon>Streptophyta</taxon>
        <taxon>Embryophyta</taxon>
        <taxon>Marchantiophyta</taxon>
        <taxon>Marchantiopsida</taxon>
        <taxon>Marchantiidae</taxon>
        <taxon>Marchantiales</taxon>
        <taxon>Ricciaceae</taxon>
        <taxon>Riccia</taxon>
    </lineage>
</organism>
<reference evidence="4 5" key="1">
    <citation type="submission" date="2024-09" db="EMBL/GenBank/DDBJ databases">
        <title>Chromosome-scale assembly of Riccia fluitans.</title>
        <authorList>
            <person name="Paukszto L."/>
            <person name="Sawicki J."/>
            <person name="Karawczyk K."/>
            <person name="Piernik-Szablinska J."/>
            <person name="Szczecinska M."/>
            <person name="Mazdziarz M."/>
        </authorList>
    </citation>
    <scope>NUCLEOTIDE SEQUENCE [LARGE SCALE GENOMIC DNA]</scope>
    <source>
        <strain evidence="4">Rf_01</strain>
        <tissue evidence="4">Aerial parts of the thallus</tissue>
    </source>
</reference>
<feature type="domain" description="RRM" evidence="3">
    <location>
        <begin position="137"/>
        <end position="224"/>
    </location>
</feature>
<evidence type="ECO:0000313" key="5">
    <source>
        <dbReference type="Proteomes" id="UP001605036"/>
    </source>
</evidence>
<feature type="compositionally biased region" description="Acidic residues" evidence="2">
    <location>
        <begin position="331"/>
        <end position="343"/>
    </location>
</feature>
<feature type="region of interest" description="Disordered" evidence="2">
    <location>
        <begin position="28"/>
        <end position="69"/>
    </location>
</feature>
<name>A0ABD1ZLP9_9MARC</name>
<dbReference type="PANTHER" id="PTHR37200">
    <property type="entry name" value="RNA-BINDING (RRM/RBD/RNP MOTIFS) FAMILY PROTEIN"/>
    <property type="match status" value="1"/>
</dbReference>
<dbReference type="Proteomes" id="UP001605036">
    <property type="component" value="Unassembled WGS sequence"/>
</dbReference>
<feature type="compositionally biased region" description="Acidic residues" evidence="2">
    <location>
        <begin position="47"/>
        <end position="66"/>
    </location>
</feature>
<feature type="region of interest" description="Disordered" evidence="2">
    <location>
        <begin position="224"/>
        <end position="245"/>
    </location>
</feature>
<dbReference type="CDD" id="cd00590">
    <property type="entry name" value="RRM_SF"/>
    <property type="match status" value="1"/>
</dbReference>
<dbReference type="SUPFAM" id="SSF54928">
    <property type="entry name" value="RNA-binding domain, RBD"/>
    <property type="match status" value="1"/>
</dbReference>
<sequence length="481" mass="53242">MIREVGLVLGQTMLLSASIAGPGLTLHQHSSQHVAPASRKKRSPVLDFDEDDEDEDEDDSDNEDDGFLSMDEWMKKKPVGFGAGKVYDTTLEERLLEEIKRDELAQAAAKAAFKNKKSTSAVKQAKKPVDDVPPEGVEVFVKNLPKKRNVDRDLRAALRSVSGLLHVRPVVSGNEKTREPVCKGLAYLTFATVDDAEDFVDRYNSESILFGQVEKRIACELAKTNSSQKVNSSEPSSGPRLAVRDSLSEDESLITLSTVSLSVENATAVETPSYVDKSSANISSLNVEVVENVLPENESMEEDEADLFELEQQIWDEVENEEDFDLDLETEAELEEEEEEEDGRETASFSEESDDSTLSTQQEDENEFRPEVSGQGVKEGGVSVASKEQKIEALEQRLLRRAKAGKETNVSNGKPSSSTEKSGAKKSQRNTSSPLEKASRDKKPKPPQRLKLGASSRLKNREREIFTEALSKYSAPPRDKI</sequence>
<evidence type="ECO:0000259" key="3">
    <source>
        <dbReference type="PROSITE" id="PS50102"/>
    </source>
</evidence>
<evidence type="ECO:0000256" key="1">
    <source>
        <dbReference type="PROSITE-ProRule" id="PRU00176"/>
    </source>
</evidence>
<dbReference type="GO" id="GO:0003723">
    <property type="term" value="F:RNA binding"/>
    <property type="evidence" value="ECO:0007669"/>
    <property type="project" value="UniProtKB-UniRule"/>
</dbReference>
<keyword evidence="5" id="KW-1185">Reference proteome</keyword>
<evidence type="ECO:0000256" key="2">
    <source>
        <dbReference type="SAM" id="MobiDB-lite"/>
    </source>
</evidence>
<evidence type="ECO:0000313" key="4">
    <source>
        <dbReference type="EMBL" id="KAL2652240.1"/>
    </source>
</evidence>
<dbReference type="EMBL" id="JBHFFA010000001">
    <property type="protein sequence ID" value="KAL2652240.1"/>
    <property type="molecule type" value="Genomic_DNA"/>
</dbReference>